<proteinExistence type="predicted"/>
<feature type="region of interest" description="Disordered" evidence="1">
    <location>
        <begin position="67"/>
        <end position="88"/>
    </location>
</feature>
<comment type="caution">
    <text evidence="2">The sequence shown here is derived from an EMBL/GenBank/DDBJ whole genome shotgun (WGS) entry which is preliminary data.</text>
</comment>
<evidence type="ECO:0000313" key="2">
    <source>
        <dbReference type="EMBL" id="CAF1467491.1"/>
    </source>
</evidence>
<dbReference type="EMBL" id="CAJNOJ010000494">
    <property type="protein sequence ID" value="CAF1467491.1"/>
    <property type="molecule type" value="Genomic_DNA"/>
</dbReference>
<protein>
    <submittedName>
        <fullName evidence="2">Uncharacterized protein</fullName>
    </submittedName>
</protein>
<dbReference type="Proteomes" id="UP000663852">
    <property type="component" value="Unassembled WGS sequence"/>
</dbReference>
<gene>
    <name evidence="2" type="ORF">EDS130_LOCUS40564</name>
    <name evidence="3" type="ORF">XAT740_LOCUS47563</name>
</gene>
<dbReference type="EMBL" id="CAJNOR010006622">
    <property type="protein sequence ID" value="CAF1599823.1"/>
    <property type="molecule type" value="Genomic_DNA"/>
</dbReference>
<evidence type="ECO:0000313" key="4">
    <source>
        <dbReference type="Proteomes" id="UP000663828"/>
    </source>
</evidence>
<dbReference type="Proteomes" id="UP000663828">
    <property type="component" value="Unassembled WGS sequence"/>
</dbReference>
<accession>A0A815QTD1</accession>
<sequence length="139" mass="15622">MKEKVQDPDFRERLIAYLEDIIKEDLDDLKNKETRAEFSTSSSSSDTSPQLTTDSLYAAFRTMDITNSEQNRDHSYPSTVWSTPVKGQLSPSIPYASPEILFGSPSNSHRSLSIPYASPRWNELSQTPTSDRSISGMIV</sequence>
<reference evidence="2" key="1">
    <citation type="submission" date="2021-02" db="EMBL/GenBank/DDBJ databases">
        <authorList>
            <person name="Nowell W R."/>
        </authorList>
    </citation>
    <scope>NUCLEOTIDE SEQUENCE</scope>
</reference>
<feature type="region of interest" description="Disordered" evidence="1">
    <location>
        <begin position="32"/>
        <end position="52"/>
    </location>
</feature>
<evidence type="ECO:0000256" key="1">
    <source>
        <dbReference type="SAM" id="MobiDB-lite"/>
    </source>
</evidence>
<dbReference type="AlphaFoldDB" id="A0A815QTD1"/>
<evidence type="ECO:0000313" key="3">
    <source>
        <dbReference type="EMBL" id="CAF1599823.1"/>
    </source>
</evidence>
<name>A0A815QTD1_ADIRI</name>
<organism evidence="2 5">
    <name type="scientific">Adineta ricciae</name>
    <name type="common">Rotifer</name>
    <dbReference type="NCBI Taxonomy" id="249248"/>
    <lineage>
        <taxon>Eukaryota</taxon>
        <taxon>Metazoa</taxon>
        <taxon>Spiralia</taxon>
        <taxon>Gnathifera</taxon>
        <taxon>Rotifera</taxon>
        <taxon>Eurotatoria</taxon>
        <taxon>Bdelloidea</taxon>
        <taxon>Adinetida</taxon>
        <taxon>Adinetidae</taxon>
        <taxon>Adineta</taxon>
    </lineage>
</organism>
<feature type="compositionally biased region" description="Low complexity" evidence="1">
    <location>
        <begin position="39"/>
        <end position="52"/>
    </location>
</feature>
<keyword evidence="4" id="KW-1185">Reference proteome</keyword>
<evidence type="ECO:0000313" key="5">
    <source>
        <dbReference type="Proteomes" id="UP000663852"/>
    </source>
</evidence>